<dbReference type="InterPro" id="IPR036291">
    <property type="entry name" value="NAD(P)-bd_dom_sf"/>
</dbReference>
<protein>
    <submittedName>
        <fullName evidence="3">SDR family NAD(P)-dependent oxidoreductase</fullName>
        <ecNumber evidence="3">1.1.1.-</ecNumber>
    </submittedName>
</protein>
<name>A0AB39BIH1_9MICO</name>
<dbReference type="PROSITE" id="PS00061">
    <property type="entry name" value="ADH_SHORT"/>
    <property type="match status" value="1"/>
</dbReference>
<dbReference type="CDD" id="cd05233">
    <property type="entry name" value="SDR_c"/>
    <property type="match status" value="1"/>
</dbReference>
<dbReference type="PRINTS" id="PR00080">
    <property type="entry name" value="SDRFAMILY"/>
</dbReference>
<comment type="similarity">
    <text evidence="1">Belongs to the short-chain dehydrogenases/reductases (SDR) family.</text>
</comment>
<dbReference type="SUPFAM" id="SSF51735">
    <property type="entry name" value="NAD(P)-binding Rossmann-fold domains"/>
    <property type="match status" value="1"/>
</dbReference>
<dbReference type="FunFam" id="3.40.50.720:FF:000084">
    <property type="entry name" value="Short-chain dehydrogenase reductase"/>
    <property type="match status" value="1"/>
</dbReference>
<reference evidence="3" key="1">
    <citation type="submission" date="2024-05" db="EMBL/GenBank/DDBJ databases">
        <title>Herbiconiux sp. A18JL235.</title>
        <authorList>
            <person name="Zhang G."/>
        </authorList>
    </citation>
    <scope>NUCLEOTIDE SEQUENCE</scope>
    <source>
        <strain evidence="3">A18JL235</strain>
    </source>
</reference>
<dbReference type="EC" id="1.1.1.-" evidence="3"/>
<dbReference type="InterPro" id="IPR002347">
    <property type="entry name" value="SDR_fam"/>
</dbReference>
<evidence type="ECO:0000256" key="1">
    <source>
        <dbReference type="ARBA" id="ARBA00006484"/>
    </source>
</evidence>
<dbReference type="Gene3D" id="3.40.50.720">
    <property type="entry name" value="NAD(P)-binding Rossmann-like Domain"/>
    <property type="match status" value="1"/>
</dbReference>
<keyword evidence="2 3" id="KW-0560">Oxidoreductase</keyword>
<dbReference type="RefSeq" id="WP_368498327.1">
    <property type="nucleotide sequence ID" value="NZ_CP162511.1"/>
</dbReference>
<dbReference type="PANTHER" id="PTHR24321">
    <property type="entry name" value="DEHYDROGENASES, SHORT CHAIN"/>
    <property type="match status" value="1"/>
</dbReference>
<accession>A0AB39BIH1</accession>
<dbReference type="PANTHER" id="PTHR24321:SF8">
    <property type="entry name" value="ESTRADIOL 17-BETA-DEHYDROGENASE 8-RELATED"/>
    <property type="match status" value="1"/>
</dbReference>
<dbReference type="GO" id="GO:0016491">
    <property type="term" value="F:oxidoreductase activity"/>
    <property type="evidence" value="ECO:0007669"/>
    <property type="project" value="UniProtKB-KW"/>
</dbReference>
<proteinExistence type="inferred from homology"/>
<dbReference type="Pfam" id="PF13561">
    <property type="entry name" value="adh_short_C2"/>
    <property type="match status" value="1"/>
</dbReference>
<dbReference type="EMBL" id="CP162511">
    <property type="protein sequence ID" value="XDI05938.1"/>
    <property type="molecule type" value="Genomic_DNA"/>
</dbReference>
<evidence type="ECO:0000313" key="3">
    <source>
        <dbReference type="EMBL" id="XDI05938.1"/>
    </source>
</evidence>
<evidence type="ECO:0000256" key="2">
    <source>
        <dbReference type="ARBA" id="ARBA00023002"/>
    </source>
</evidence>
<dbReference type="InterPro" id="IPR020904">
    <property type="entry name" value="Sc_DH/Rdtase_CS"/>
</dbReference>
<sequence>MTGRLTGKIAVVTGAASGIGLATALRFAAEGAEVHGLDRDADRLAEAFSETEHVHPLVADITDERSVADAFDAVLARHGRLDIVVANAGVQLFGHDAAIADLDLAVWRRTVDINFTGTFLTMKHAVRGMLPTGGAILVTGSPTGLTGEGGGFTAYSATKAGGFGLVRTVAADYAKAGIRVNSVVPGFTTTPLVTAISDNEEQRAGIVSRVPLGRPGTPEDVAGMMVYLASDEAAFTTGSTYFIDGGMSTL</sequence>
<dbReference type="PRINTS" id="PR00081">
    <property type="entry name" value="GDHRDH"/>
</dbReference>
<gene>
    <name evidence="3" type="ORF">ABFY20_02235</name>
</gene>
<dbReference type="AlphaFoldDB" id="A0AB39BIH1"/>
<organism evidence="3">
    <name type="scientific">Herbiconiux sp. A18JL235</name>
    <dbReference type="NCBI Taxonomy" id="3152363"/>
    <lineage>
        <taxon>Bacteria</taxon>
        <taxon>Bacillati</taxon>
        <taxon>Actinomycetota</taxon>
        <taxon>Actinomycetes</taxon>
        <taxon>Micrococcales</taxon>
        <taxon>Microbacteriaceae</taxon>
        <taxon>Herbiconiux</taxon>
    </lineage>
</organism>